<comment type="caution">
    <text evidence="1">The sequence shown here is derived from an EMBL/GenBank/DDBJ whole genome shotgun (WGS) entry which is preliminary data.</text>
</comment>
<proteinExistence type="predicted"/>
<sequence length="290" mass="32324">MASIEEELTVALKAQYDLDNRPDITDDAVNEIKNSIIFQYNWEELLQSGPVALTSIGSCFIACTSKGSDHIQLDPPEGEKFQFIKHKSLNANLMDSANYGREAFLKAERNMLFVKQVSGQVSKRVADVVNTLMDEQAARTQLSSQLIMVKVAADDCYNKVKEIDEKFERWLQHCMELHSACMQTQSTNAERLSTTERNMAVAQTFFDSQKSTVDETRKITQDFAKQVEAATETFKRASDAYPTGWEILGQQAVGSLIETATAAVRLAVKAFAFGANPVASSIDMFHNLVQ</sequence>
<evidence type="ECO:0000313" key="1">
    <source>
        <dbReference type="EMBL" id="PNP59154.1"/>
    </source>
</evidence>
<name>A0A2K0UN20_TRIHA</name>
<reference evidence="1 2" key="1">
    <citation type="submission" date="2017-02" db="EMBL/GenBank/DDBJ databases">
        <title>Genomes of Trichoderma spp. with biocontrol activity.</title>
        <authorList>
            <person name="Gardiner D."/>
            <person name="Kazan K."/>
            <person name="Vos C."/>
            <person name="Harvey P."/>
        </authorList>
    </citation>
    <scope>NUCLEOTIDE SEQUENCE [LARGE SCALE GENOMIC DNA]</scope>
    <source>
        <strain evidence="1 2">Tr1</strain>
    </source>
</reference>
<dbReference type="PANTHER" id="PTHR33488:SF2">
    <property type="entry name" value="EARLY ENDOSOME ANTIGEN 1-LIKE"/>
    <property type="match status" value="1"/>
</dbReference>
<evidence type="ECO:0000313" key="2">
    <source>
        <dbReference type="Proteomes" id="UP000236290"/>
    </source>
</evidence>
<protein>
    <submittedName>
        <fullName evidence="1">Uncharacterized protein</fullName>
    </submittedName>
</protein>
<dbReference type="OrthoDB" id="4899228at2759"/>
<accession>A0A2K0UN20</accession>
<gene>
    <name evidence="1" type="ORF">THARTR1_01402</name>
</gene>
<dbReference type="EMBL" id="MTYI01000016">
    <property type="protein sequence ID" value="PNP59154.1"/>
    <property type="molecule type" value="Genomic_DNA"/>
</dbReference>
<dbReference type="AlphaFoldDB" id="A0A2K0UN20"/>
<dbReference type="PANTHER" id="PTHR33488">
    <property type="entry name" value="ZGC:162509"/>
    <property type="match status" value="1"/>
</dbReference>
<dbReference type="Proteomes" id="UP000236290">
    <property type="component" value="Unassembled WGS sequence"/>
</dbReference>
<organism evidence="1 2">
    <name type="scientific">Trichoderma harzianum</name>
    <name type="common">Hypocrea lixii</name>
    <dbReference type="NCBI Taxonomy" id="5544"/>
    <lineage>
        <taxon>Eukaryota</taxon>
        <taxon>Fungi</taxon>
        <taxon>Dikarya</taxon>
        <taxon>Ascomycota</taxon>
        <taxon>Pezizomycotina</taxon>
        <taxon>Sordariomycetes</taxon>
        <taxon>Hypocreomycetidae</taxon>
        <taxon>Hypocreales</taxon>
        <taxon>Hypocreaceae</taxon>
        <taxon>Trichoderma</taxon>
    </lineage>
</organism>